<sequence length="208" mass="22783">MALQLWPQQLCLCRPLSSLCPVLPAAGSPAQGQWSTHKMPHHFSYSEATFLTAGKAQPPSAPMLQRLQTGTESQRQSSAKLSSGCPPCTEEKRRATGEKNRHPLAVGRVEQMSSGRQASKHRALMEGLGGTVTGLAQSGPEAQTLRSQERYRLLLVLVHTEIQICLQQLLIEAANNILLRPMVVFIQCRKNANSPDEGLELSTEHAKQ</sequence>
<feature type="region of interest" description="Disordered" evidence="1">
    <location>
        <begin position="55"/>
        <end position="99"/>
    </location>
</feature>
<dbReference type="EMBL" id="KB743292">
    <property type="protein sequence ID" value="EOA99655.1"/>
    <property type="molecule type" value="Genomic_DNA"/>
</dbReference>
<name>R0JQJ8_ANAPL</name>
<gene>
    <name evidence="2" type="ORF">Anapl_16829</name>
</gene>
<dbReference type="Proteomes" id="UP000296049">
    <property type="component" value="Unassembled WGS sequence"/>
</dbReference>
<evidence type="ECO:0000256" key="1">
    <source>
        <dbReference type="SAM" id="MobiDB-lite"/>
    </source>
</evidence>
<keyword evidence="3" id="KW-1185">Reference proteome</keyword>
<feature type="compositionally biased region" description="Polar residues" evidence="1">
    <location>
        <begin position="66"/>
        <end position="81"/>
    </location>
</feature>
<dbReference type="AlphaFoldDB" id="R0JQJ8"/>
<organism evidence="2 3">
    <name type="scientific">Anas platyrhynchos</name>
    <name type="common">Mallard</name>
    <name type="synonym">Anas boschas</name>
    <dbReference type="NCBI Taxonomy" id="8839"/>
    <lineage>
        <taxon>Eukaryota</taxon>
        <taxon>Metazoa</taxon>
        <taxon>Chordata</taxon>
        <taxon>Craniata</taxon>
        <taxon>Vertebrata</taxon>
        <taxon>Euteleostomi</taxon>
        <taxon>Archelosauria</taxon>
        <taxon>Archosauria</taxon>
        <taxon>Dinosauria</taxon>
        <taxon>Saurischia</taxon>
        <taxon>Theropoda</taxon>
        <taxon>Coelurosauria</taxon>
        <taxon>Aves</taxon>
        <taxon>Neognathae</taxon>
        <taxon>Galloanserae</taxon>
        <taxon>Anseriformes</taxon>
        <taxon>Anatidae</taxon>
        <taxon>Anatinae</taxon>
        <taxon>Anas</taxon>
    </lineage>
</organism>
<evidence type="ECO:0000313" key="3">
    <source>
        <dbReference type="Proteomes" id="UP000296049"/>
    </source>
</evidence>
<evidence type="ECO:0000313" key="2">
    <source>
        <dbReference type="EMBL" id="EOA99655.1"/>
    </source>
</evidence>
<protein>
    <submittedName>
        <fullName evidence="2">Uncharacterized protein</fullName>
    </submittedName>
</protein>
<accession>R0JQJ8</accession>
<reference evidence="3" key="1">
    <citation type="journal article" date="2013" name="Nat. Genet.">
        <title>The duck genome and transcriptome provide insight into an avian influenza virus reservoir species.</title>
        <authorList>
            <person name="Huang Y."/>
            <person name="Li Y."/>
            <person name="Burt D.W."/>
            <person name="Chen H."/>
            <person name="Zhang Y."/>
            <person name="Qian W."/>
            <person name="Kim H."/>
            <person name="Gan S."/>
            <person name="Zhao Y."/>
            <person name="Li J."/>
            <person name="Yi K."/>
            <person name="Feng H."/>
            <person name="Zhu P."/>
            <person name="Li B."/>
            <person name="Liu Q."/>
            <person name="Fairley S."/>
            <person name="Magor K.E."/>
            <person name="Du Z."/>
            <person name="Hu X."/>
            <person name="Goodman L."/>
            <person name="Tafer H."/>
            <person name="Vignal A."/>
            <person name="Lee T."/>
            <person name="Kim K.W."/>
            <person name="Sheng Z."/>
            <person name="An Y."/>
            <person name="Searle S."/>
            <person name="Herrero J."/>
            <person name="Groenen M.A."/>
            <person name="Crooijmans R.P."/>
            <person name="Faraut T."/>
            <person name="Cai Q."/>
            <person name="Webster R.G."/>
            <person name="Aldridge J.R."/>
            <person name="Warren W.C."/>
            <person name="Bartschat S."/>
            <person name="Kehr S."/>
            <person name="Marz M."/>
            <person name="Stadler P.F."/>
            <person name="Smith J."/>
            <person name="Kraus R.H."/>
            <person name="Zhao Y."/>
            <person name="Ren L."/>
            <person name="Fei J."/>
            <person name="Morisson M."/>
            <person name="Kaiser P."/>
            <person name="Griffin D.K."/>
            <person name="Rao M."/>
            <person name="Pitel F."/>
            <person name="Wang J."/>
            <person name="Li N."/>
        </authorList>
    </citation>
    <scope>NUCLEOTIDE SEQUENCE [LARGE SCALE GENOMIC DNA]</scope>
</reference>
<feature type="compositionally biased region" description="Basic and acidic residues" evidence="1">
    <location>
        <begin position="89"/>
        <end position="99"/>
    </location>
</feature>
<proteinExistence type="predicted"/>